<gene>
    <name evidence="4" type="ORF">J7S20_15130</name>
</gene>
<evidence type="ECO:0000259" key="3">
    <source>
        <dbReference type="Pfam" id="PF03389"/>
    </source>
</evidence>
<dbReference type="AlphaFoldDB" id="A0A8T4IH03"/>
<dbReference type="Gene3D" id="3.30.930.30">
    <property type="match status" value="1"/>
</dbReference>
<evidence type="ECO:0000256" key="1">
    <source>
        <dbReference type="ARBA" id="ARBA00010873"/>
    </source>
</evidence>
<evidence type="ECO:0000256" key="2">
    <source>
        <dbReference type="ARBA" id="ARBA00022971"/>
    </source>
</evidence>
<proteinExistence type="inferred from homology"/>
<feature type="domain" description="MobA/MobL protein" evidence="3">
    <location>
        <begin position="75"/>
        <end position="188"/>
    </location>
</feature>
<keyword evidence="5" id="KW-1185">Reference proteome</keyword>
<comment type="similarity">
    <text evidence="1">Belongs to the MobA/MobL family.</text>
</comment>
<evidence type="ECO:0000313" key="4">
    <source>
        <dbReference type="EMBL" id="MBR0553840.1"/>
    </source>
</evidence>
<sequence length="243" mass="27450">MHVTKEDVDAVRRKWGMLANDDDAPDFKIRPISEAWRWSSRRPAYRTAHCNVAYIWRDASPMDRFGSMPSSFAERRFELRGAGLLLPASAPSWAAEPYRIWQNADAATAATEDPTAVSAWHVMMQIPDRLPATAWRSLVTGFATRELIRRGAAVAWAVHSIEADGGWIVAPHAHLIVTARHWRNDYRHGSRNDRWCGSWARQRSLQMAWRRACTVAFHTPVRGAGPIGSTDILRISESTPRPS</sequence>
<name>A0A8T4IH03_9SPHN</name>
<organism evidence="4 5">
    <name type="scientific">Stakelama marina</name>
    <dbReference type="NCBI Taxonomy" id="2826939"/>
    <lineage>
        <taxon>Bacteria</taxon>
        <taxon>Pseudomonadati</taxon>
        <taxon>Pseudomonadota</taxon>
        <taxon>Alphaproteobacteria</taxon>
        <taxon>Sphingomonadales</taxon>
        <taxon>Sphingomonadaceae</taxon>
        <taxon>Stakelama</taxon>
    </lineage>
</organism>
<keyword evidence="2" id="KW-0184">Conjugation</keyword>
<evidence type="ECO:0000313" key="5">
    <source>
        <dbReference type="Proteomes" id="UP000676996"/>
    </source>
</evidence>
<reference evidence="4" key="1">
    <citation type="submission" date="2021-04" db="EMBL/GenBank/DDBJ databases">
        <title>Ouciella asimina sp. nov., isolated from the surface seawater in the hydrothermal field of Okinawa Trough.</title>
        <authorList>
            <person name="Shuang W."/>
        </authorList>
    </citation>
    <scope>NUCLEOTIDE SEQUENCE</scope>
    <source>
        <strain evidence="4">LXI357</strain>
    </source>
</reference>
<dbReference type="EMBL" id="JAGRQC010000005">
    <property type="protein sequence ID" value="MBR0553840.1"/>
    <property type="molecule type" value="Genomic_DNA"/>
</dbReference>
<dbReference type="InterPro" id="IPR005053">
    <property type="entry name" value="MobA_MobL"/>
</dbReference>
<accession>A0A8T4IH03</accession>
<protein>
    <submittedName>
        <fullName evidence="4">MobA/MobL family protein</fullName>
    </submittedName>
</protein>
<dbReference type="Proteomes" id="UP000676996">
    <property type="component" value="Unassembled WGS sequence"/>
</dbReference>
<dbReference type="Pfam" id="PF03389">
    <property type="entry name" value="MobA_MobL"/>
    <property type="match status" value="1"/>
</dbReference>
<comment type="caution">
    <text evidence="4">The sequence shown here is derived from an EMBL/GenBank/DDBJ whole genome shotgun (WGS) entry which is preliminary data.</text>
</comment>